<keyword evidence="4" id="KW-1185">Reference proteome</keyword>
<keyword evidence="1" id="KW-0175">Coiled coil</keyword>
<feature type="compositionally biased region" description="Basic and acidic residues" evidence="2">
    <location>
        <begin position="17"/>
        <end position="56"/>
    </location>
</feature>
<reference evidence="3" key="1">
    <citation type="submission" date="2023-07" db="EMBL/GenBank/DDBJ databases">
        <authorList>
            <consortium name="AG Swart"/>
            <person name="Singh M."/>
            <person name="Singh A."/>
            <person name="Seah K."/>
            <person name="Emmerich C."/>
        </authorList>
    </citation>
    <scope>NUCLEOTIDE SEQUENCE</scope>
    <source>
        <strain evidence="3">DP1</strain>
    </source>
</reference>
<feature type="region of interest" description="Disordered" evidence="2">
    <location>
        <begin position="1"/>
        <end position="56"/>
    </location>
</feature>
<evidence type="ECO:0000313" key="4">
    <source>
        <dbReference type="Proteomes" id="UP001295684"/>
    </source>
</evidence>
<sequence>MTKNEKNQQRGEIVQKFTKDDKQLESKLPRSFDNTVNDKDKICNNGPDEKPQDNLKQNEEDYVGYSIMLNNDNGGPAIPVYTPHNNHSRSSTALCMEKIHFAPLIRNEEVKHRKSFQDKDIPIFDIIAKQDKSNQNASPYQKSEDNLKKTLKSFMTQFAKMKTTKHTLDTQFTEEKKYIKYKTWKIPKNVRISDPKLEEVMSQDSISSLPVSTESVSQRESVKSPGEPLFSTPSKKILVKKKSRNTEKKESKPQSFYYFDPKVESKLLSKEDFMAAKVRILSLKKESKNRRARLELKRLQLEEKIKKEELEELQNKIEEERIKYDNRHKIEHIQNRIIKRKHEKEKYQEYLKIERLKKRTNSVKTPLYKKIEEDFEKNVILPEIHEKQQKLQEYKKFKNRQPSLASLKSHQEEHKKLLQKFQKELTQQRDYKKKYPSIKVPRPAFLHQEPIKSSPTMTPSLKTSKNVVMKIPKKKPKPVQEKQIKGFKIYKVDRVISMTELNKKIKKDKSKSEKQCKTLVLPPWNSNKDKQCTKPPKVPIKMPVLKLKKSRNVSDNLKKKTEDDFNKKKKIAINKNIDFLKEMREKRKNKKCNSEQRSLNSSYKAYYNWDHEIKKASNRENLKRVMIQAQELEDRAKKKEMIIYQNKKLHSSNPTEPLKVNDMLIHSIKAKMKILDQLNESK</sequence>
<proteinExistence type="predicted"/>
<dbReference type="EMBL" id="CAMPGE010027375">
    <property type="protein sequence ID" value="CAI2385011.1"/>
    <property type="molecule type" value="Genomic_DNA"/>
</dbReference>
<dbReference type="Proteomes" id="UP001295684">
    <property type="component" value="Unassembled WGS sequence"/>
</dbReference>
<gene>
    <name evidence="3" type="ORF">ECRASSUSDP1_LOCUS26552</name>
</gene>
<protein>
    <submittedName>
        <fullName evidence="3">Uncharacterized protein</fullName>
    </submittedName>
</protein>
<feature type="compositionally biased region" description="Polar residues" evidence="2">
    <location>
        <begin position="208"/>
        <end position="219"/>
    </location>
</feature>
<feature type="region of interest" description="Disordered" evidence="2">
    <location>
        <begin position="208"/>
        <end position="232"/>
    </location>
</feature>
<feature type="coiled-coil region" evidence="1">
    <location>
        <begin position="615"/>
        <end position="642"/>
    </location>
</feature>
<evidence type="ECO:0000256" key="2">
    <source>
        <dbReference type="SAM" id="MobiDB-lite"/>
    </source>
</evidence>
<organism evidence="3 4">
    <name type="scientific">Euplotes crassus</name>
    <dbReference type="NCBI Taxonomy" id="5936"/>
    <lineage>
        <taxon>Eukaryota</taxon>
        <taxon>Sar</taxon>
        <taxon>Alveolata</taxon>
        <taxon>Ciliophora</taxon>
        <taxon>Intramacronucleata</taxon>
        <taxon>Spirotrichea</taxon>
        <taxon>Hypotrichia</taxon>
        <taxon>Euplotida</taxon>
        <taxon>Euplotidae</taxon>
        <taxon>Moneuplotes</taxon>
    </lineage>
</organism>
<evidence type="ECO:0000256" key="1">
    <source>
        <dbReference type="SAM" id="Coils"/>
    </source>
</evidence>
<name>A0AAD2DA05_EUPCR</name>
<accession>A0AAD2DA05</accession>
<comment type="caution">
    <text evidence="3">The sequence shown here is derived from an EMBL/GenBank/DDBJ whole genome shotgun (WGS) entry which is preliminary data.</text>
</comment>
<dbReference type="AlphaFoldDB" id="A0AAD2DA05"/>
<evidence type="ECO:0000313" key="3">
    <source>
        <dbReference type="EMBL" id="CAI2385011.1"/>
    </source>
</evidence>
<feature type="coiled-coil region" evidence="1">
    <location>
        <begin position="282"/>
        <end position="330"/>
    </location>
</feature>